<evidence type="ECO:0000313" key="2">
    <source>
        <dbReference type="EMBL" id="KAF2012141.1"/>
    </source>
</evidence>
<dbReference type="AlphaFoldDB" id="A0A6A5XH67"/>
<evidence type="ECO:0000313" key="3">
    <source>
        <dbReference type="Proteomes" id="UP000799778"/>
    </source>
</evidence>
<dbReference type="Proteomes" id="UP000799778">
    <property type="component" value="Unassembled WGS sequence"/>
</dbReference>
<gene>
    <name evidence="2" type="ORF">BU24DRAFT_270835</name>
</gene>
<protein>
    <submittedName>
        <fullName evidence="2">Uncharacterized protein</fullName>
    </submittedName>
</protein>
<sequence>MLGLEMMYTEYHCHHFYITSQDLSPCHLASSHICQVFTPSRPIPHSPPSTSMEKSRNNTRARPMVRIADVVGCGWHPVRIIPPGRRVAG</sequence>
<dbReference type="RefSeq" id="XP_033380480.1">
    <property type="nucleotide sequence ID" value="XM_033522587.1"/>
</dbReference>
<proteinExistence type="predicted"/>
<dbReference type="EMBL" id="ML978073">
    <property type="protein sequence ID" value="KAF2012141.1"/>
    <property type="molecule type" value="Genomic_DNA"/>
</dbReference>
<feature type="region of interest" description="Disordered" evidence="1">
    <location>
        <begin position="40"/>
        <end position="61"/>
    </location>
</feature>
<reference evidence="2" key="1">
    <citation type="journal article" date="2020" name="Stud. Mycol.">
        <title>101 Dothideomycetes genomes: a test case for predicting lifestyles and emergence of pathogens.</title>
        <authorList>
            <person name="Haridas S."/>
            <person name="Albert R."/>
            <person name="Binder M."/>
            <person name="Bloem J."/>
            <person name="Labutti K."/>
            <person name="Salamov A."/>
            <person name="Andreopoulos B."/>
            <person name="Baker S."/>
            <person name="Barry K."/>
            <person name="Bills G."/>
            <person name="Bluhm B."/>
            <person name="Cannon C."/>
            <person name="Castanera R."/>
            <person name="Culley D."/>
            <person name="Daum C."/>
            <person name="Ezra D."/>
            <person name="Gonzalez J."/>
            <person name="Henrissat B."/>
            <person name="Kuo A."/>
            <person name="Liang C."/>
            <person name="Lipzen A."/>
            <person name="Lutzoni F."/>
            <person name="Magnuson J."/>
            <person name="Mondo S."/>
            <person name="Nolan M."/>
            <person name="Ohm R."/>
            <person name="Pangilinan J."/>
            <person name="Park H.-J."/>
            <person name="Ramirez L."/>
            <person name="Alfaro M."/>
            <person name="Sun H."/>
            <person name="Tritt A."/>
            <person name="Yoshinaga Y."/>
            <person name="Zwiers L.-H."/>
            <person name="Turgeon B."/>
            <person name="Goodwin S."/>
            <person name="Spatafora J."/>
            <person name="Crous P."/>
            <person name="Grigoriev I."/>
        </authorList>
    </citation>
    <scope>NUCLEOTIDE SEQUENCE</scope>
    <source>
        <strain evidence="2">CBS 175.79</strain>
    </source>
</reference>
<keyword evidence="3" id="KW-1185">Reference proteome</keyword>
<dbReference type="GeneID" id="54279984"/>
<organism evidence="2 3">
    <name type="scientific">Aaosphaeria arxii CBS 175.79</name>
    <dbReference type="NCBI Taxonomy" id="1450172"/>
    <lineage>
        <taxon>Eukaryota</taxon>
        <taxon>Fungi</taxon>
        <taxon>Dikarya</taxon>
        <taxon>Ascomycota</taxon>
        <taxon>Pezizomycotina</taxon>
        <taxon>Dothideomycetes</taxon>
        <taxon>Pleosporomycetidae</taxon>
        <taxon>Pleosporales</taxon>
        <taxon>Pleosporales incertae sedis</taxon>
        <taxon>Aaosphaeria</taxon>
    </lineage>
</organism>
<evidence type="ECO:0000256" key="1">
    <source>
        <dbReference type="SAM" id="MobiDB-lite"/>
    </source>
</evidence>
<accession>A0A6A5XH67</accession>
<name>A0A6A5XH67_9PLEO</name>